<name>A0A433Q2X7_9FUNG</name>
<evidence type="ECO:0000313" key="2">
    <source>
        <dbReference type="EMBL" id="RUS24127.1"/>
    </source>
</evidence>
<keyword evidence="3" id="KW-1185">Reference proteome</keyword>
<gene>
    <name evidence="2" type="ORF">BC938DRAFT_474082</name>
</gene>
<evidence type="ECO:0000259" key="1">
    <source>
        <dbReference type="Pfam" id="PF12825"/>
    </source>
</evidence>
<organism evidence="2 3">
    <name type="scientific">Jimgerdemannia flammicorona</name>
    <dbReference type="NCBI Taxonomy" id="994334"/>
    <lineage>
        <taxon>Eukaryota</taxon>
        <taxon>Fungi</taxon>
        <taxon>Fungi incertae sedis</taxon>
        <taxon>Mucoromycota</taxon>
        <taxon>Mucoromycotina</taxon>
        <taxon>Endogonomycetes</taxon>
        <taxon>Endogonales</taxon>
        <taxon>Endogonaceae</taxon>
        <taxon>Jimgerdemannia</taxon>
    </lineage>
</organism>
<evidence type="ECO:0000313" key="3">
    <source>
        <dbReference type="Proteomes" id="UP000274822"/>
    </source>
</evidence>
<proteinExistence type="predicted"/>
<dbReference type="AlphaFoldDB" id="A0A433Q2X7"/>
<comment type="caution">
    <text evidence="2">The sequence shown here is derived from an EMBL/GenBank/DDBJ whole genome shotgun (WGS) entry which is preliminary data.</text>
</comment>
<dbReference type="PANTHER" id="PTHR47185:SF1">
    <property type="entry name" value="PX DOMAIN-CONTAINING PROTEIN YPR097W"/>
    <property type="match status" value="1"/>
</dbReference>
<dbReference type="InterPro" id="IPR047168">
    <property type="entry name" value="LEC1-like"/>
</dbReference>
<dbReference type="Proteomes" id="UP000274822">
    <property type="component" value="Unassembled WGS sequence"/>
</dbReference>
<dbReference type="EMBL" id="RBNJ01017207">
    <property type="protein sequence ID" value="RUS24127.1"/>
    <property type="molecule type" value="Genomic_DNA"/>
</dbReference>
<sequence length="301" mass="34057">MCDRRGFFSLFDRVFESNLQGIAGDLLKDIFAIFYKPLAQVYKVCSVVDHYNELSHYGKAANIGDTLMDVSSFIDDLIELVEGVHLEDMSNTIQPFIEMVRRHEPRFYAFVHSVHKNDATGIFDGLLAYIDRILNGMNQGILSSHLDLGKIVTSQLSVAEYPALVAEIDVLCDHHLARKARHLEQVRQRAEAAAREGREEVEMEAVVSGLVRSEELEGVMNEMQELDFSSDDEEDEEAEWDELEMEEEVERVANGVKSGRWWKKQQWPKGEGDEPAPPPKLVVIPKLVPGFLEAIVRGLAV</sequence>
<dbReference type="GO" id="GO:0035091">
    <property type="term" value="F:phosphatidylinositol binding"/>
    <property type="evidence" value="ECO:0007669"/>
    <property type="project" value="TreeGrafter"/>
</dbReference>
<dbReference type="InterPro" id="IPR024554">
    <property type="entry name" value="LEC1-like_C"/>
</dbReference>
<dbReference type="PANTHER" id="PTHR47185">
    <property type="entry name" value="PX DOMAIN-CONTAINING PROTEIN YPR097W"/>
    <property type="match status" value="1"/>
</dbReference>
<accession>A0A433Q2X7</accession>
<reference evidence="2 3" key="1">
    <citation type="journal article" date="2018" name="New Phytol.">
        <title>Phylogenomics of Endogonaceae and evolution of mycorrhizas within Mucoromycota.</title>
        <authorList>
            <person name="Chang Y."/>
            <person name="Desiro A."/>
            <person name="Na H."/>
            <person name="Sandor L."/>
            <person name="Lipzen A."/>
            <person name="Clum A."/>
            <person name="Barry K."/>
            <person name="Grigoriev I.V."/>
            <person name="Martin F.M."/>
            <person name="Stajich J.E."/>
            <person name="Smith M.E."/>
            <person name="Bonito G."/>
            <person name="Spatafora J.W."/>
        </authorList>
    </citation>
    <scope>NUCLEOTIDE SEQUENCE [LARGE SCALE GENOMIC DNA]</scope>
    <source>
        <strain evidence="2 3">AD002</strain>
    </source>
</reference>
<dbReference type="Pfam" id="PF12825">
    <property type="entry name" value="DUF3818"/>
    <property type="match status" value="1"/>
</dbReference>
<protein>
    <recommendedName>
        <fullName evidence="1">PX domain-containing protein</fullName>
    </recommendedName>
</protein>
<feature type="domain" description="PX" evidence="1">
    <location>
        <begin position="51"/>
        <end position="137"/>
    </location>
</feature>